<dbReference type="EMBL" id="AP024355">
    <property type="protein sequence ID" value="BCR06149.1"/>
    <property type="molecule type" value="Genomic_DNA"/>
</dbReference>
<dbReference type="InterPro" id="IPR013096">
    <property type="entry name" value="Cupin_2"/>
</dbReference>
<feature type="domain" description="GIY-YIG" evidence="2">
    <location>
        <begin position="2"/>
        <end position="78"/>
    </location>
</feature>
<dbReference type="InterPro" id="IPR011051">
    <property type="entry name" value="RmlC_Cupin_sf"/>
</dbReference>
<protein>
    <recommendedName>
        <fullName evidence="2">GIY-YIG domain-containing protein</fullName>
    </recommendedName>
</protein>
<dbReference type="PANTHER" id="PTHR34477">
    <property type="entry name" value="UPF0213 PROTEIN YHBQ"/>
    <property type="match status" value="1"/>
</dbReference>
<evidence type="ECO:0000259" key="2">
    <source>
        <dbReference type="PROSITE" id="PS50164"/>
    </source>
</evidence>
<keyword evidence="4" id="KW-1185">Reference proteome</keyword>
<evidence type="ECO:0000313" key="4">
    <source>
        <dbReference type="Proteomes" id="UP001319827"/>
    </source>
</evidence>
<name>A0ABM8HV20_9BACT</name>
<dbReference type="PANTHER" id="PTHR34477:SF1">
    <property type="entry name" value="UPF0213 PROTEIN YHBQ"/>
    <property type="match status" value="1"/>
</dbReference>
<organism evidence="3 4">
    <name type="scientific">Desulfuromonas versatilis</name>
    <dbReference type="NCBI Taxonomy" id="2802975"/>
    <lineage>
        <taxon>Bacteria</taxon>
        <taxon>Pseudomonadati</taxon>
        <taxon>Thermodesulfobacteriota</taxon>
        <taxon>Desulfuromonadia</taxon>
        <taxon>Desulfuromonadales</taxon>
        <taxon>Desulfuromonadaceae</taxon>
        <taxon>Desulfuromonas</taxon>
    </lineage>
</organism>
<dbReference type="InterPro" id="IPR000305">
    <property type="entry name" value="GIY-YIG_endonuc"/>
</dbReference>
<dbReference type="PROSITE" id="PS50164">
    <property type="entry name" value="GIY_YIG"/>
    <property type="match status" value="1"/>
</dbReference>
<reference evidence="3 4" key="1">
    <citation type="journal article" date="2016" name="C (Basel)">
        <title>Selective Growth of and Electricity Production by Marine Exoelectrogenic Bacteria in Self-Aggregated Hydrogel of Microbially Reduced Graphene Oxide.</title>
        <authorList>
            <person name="Yoshida N."/>
            <person name="Goto Y."/>
            <person name="Miyata Y."/>
        </authorList>
    </citation>
    <scope>NUCLEOTIDE SEQUENCE [LARGE SCALE GENOMIC DNA]</scope>
    <source>
        <strain evidence="3 4">NIT-T3</strain>
    </source>
</reference>
<dbReference type="Pfam" id="PF07883">
    <property type="entry name" value="Cupin_2"/>
    <property type="match status" value="1"/>
</dbReference>
<dbReference type="Proteomes" id="UP001319827">
    <property type="component" value="Chromosome"/>
</dbReference>
<dbReference type="InterPro" id="IPR014710">
    <property type="entry name" value="RmlC-like_jellyroll"/>
</dbReference>
<gene>
    <name evidence="3" type="ORF">DESUT3_32180</name>
</gene>
<dbReference type="InterPro" id="IPR050190">
    <property type="entry name" value="UPF0213_domain"/>
</dbReference>
<evidence type="ECO:0000313" key="3">
    <source>
        <dbReference type="EMBL" id="BCR06149.1"/>
    </source>
</evidence>
<dbReference type="SUPFAM" id="SSF82771">
    <property type="entry name" value="GIY-YIG endonuclease"/>
    <property type="match status" value="1"/>
</dbReference>
<reference evidence="3 4" key="2">
    <citation type="journal article" date="2021" name="Int. J. Syst. Evol. Microbiol.">
        <title>Isolation and Polyphasic Characterization of Desulfuromonas versatilis sp. Nov., an Electrogenic Bacteria Capable of Versatile Metabolism Isolated from a Graphene Oxide-Reducing Enrichment Culture.</title>
        <authorList>
            <person name="Xie L."/>
            <person name="Yoshida N."/>
            <person name="Ishii S."/>
            <person name="Meng L."/>
        </authorList>
    </citation>
    <scope>NUCLEOTIDE SEQUENCE [LARGE SCALE GENOMIC DNA]</scope>
    <source>
        <strain evidence="3 4">NIT-T3</strain>
    </source>
</reference>
<dbReference type="CDD" id="cd10456">
    <property type="entry name" value="GIY-YIG_UPF0213"/>
    <property type="match status" value="1"/>
</dbReference>
<dbReference type="Gene3D" id="2.60.120.10">
    <property type="entry name" value="Jelly Rolls"/>
    <property type="match status" value="1"/>
</dbReference>
<dbReference type="SUPFAM" id="SSF51182">
    <property type="entry name" value="RmlC-like cupins"/>
    <property type="match status" value="1"/>
</dbReference>
<accession>A0ABM8HV20</accession>
<dbReference type="Pfam" id="PF01541">
    <property type="entry name" value="GIY-YIG"/>
    <property type="match status" value="1"/>
</dbReference>
<proteinExistence type="inferred from homology"/>
<comment type="similarity">
    <text evidence="1">Belongs to the UPF0213 family.</text>
</comment>
<dbReference type="CDD" id="cd02238">
    <property type="entry name" value="cupin_KdgF"/>
    <property type="match status" value="1"/>
</dbReference>
<evidence type="ECO:0000256" key="1">
    <source>
        <dbReference type="ARBA" id="ARBA00007435"/>
    </source>
</evidence>
<sequence length="208" mass="23249">MKPWLVYILRCADGTLYTGITNDLERRLATHAAGRGARYTRGRLPVELRYCEAAPSRGAATRREAEIKRLPRRAKLEMTAAPAPGRDRLEYPPLQEADMFRKQDSRGYSTPIAKIRQKTLVHGEKTLLAEFRLDKGAVLPDHRHPHEQTGYLVTGRMELTIGGQPHLVEPGDSWCIAGNTPHSALALEDSVAVEAFSPVREDYLPQGE</sequence>
<dbReference type="Gene3D" id="3.40.1440.10">
    <property type="entry name" value="GIY-YIG endonuclease"/>
    <property type="match status" value="1"/>
</dbReference>
<dbReference type="InterPro" id="IPR035901">
    <property type="entry name" value="GIY-YIG_endonuc_sf"/>
</dbReference>